<feature type="non-terminal residue" evidence="1">
    <location>
        <position position="496"/>
    </location>
</feature>
<reference evidence="1" key="1">
    <citation type="submission" date="2021-06" db="EMBL/GenBank/DDBJ databases">
        <authorList>
            <person name="Kallberg Y."/>
            <person name="Tangrot J."/>
            <person name="Rosling A."/>
        </authorList>
    </citation>
    <scope>NUCLEOTIDE SEQUENCE</scope>
    <source>
        <strain evidence="1">MA461A</strain>
    </source>
</reference>
<feature type="non-terminal residue" evidence="1">
    <location>
        <position position="1"/>
    </location>
</feature>
<dbReference type="Proteomes" id="UP000789920">
    <property type="component" value="Unassembled WGS sequence"/>
</dbReference>
<proteinExistence type="predicted"/>
<dbReference type="EMBL" id="CAJVQC010036361">
    <property type="protein sequence ID" value="CAG8761141.1"/>
    <property type="molecule type" value="Genomic_DNA"/>
</dbReference>
<protein>
    <submittedName>
        <fullName evidence="1">23359_t:CDS:1</fullName>
    </submittedName>
</protein>
<keyword evidence="2" id="KW-1185">Reference proteome</keyword>
<accession>A0ACA9QT15</accession>
<evidence type="ECO:0000313" key="2">
    <source>
        <dbReference type="Proteomes" id="UP000789920"/>
    </source>
</evidence>
<name>A0ACA9QT15_9GLOM</name>
<comment type="caution">
    <text evidence="1">The sequence shown here is derived from an EMBL/GenBank/DDBJ whole genome shotgun (WGS) entry which is preliminary data.</text>
</comment>
<gene>
    <name evidence="1" type="ORF">RPERSI_LOCUS15242</name>
</gene>
<evidence type="ECO:0000313" key="1">
    <source>
        <dbReference type="EMBL" id="CAG8761141.1"/>
    </source>
</evidence>
<sequence>AHDIAIRGQYESNMTTKQIMHNLLAPINNAPKNELKEILDNKKFACNETKIHHLLEHDTCRLRDNIGQWTRLHQLENDYKHYYQLTLSDEIWLQQARDCGSFCFGIDGKYDLNNDRAPILVFTVEDQAGYGSPIAIGLSNKENKFIIQSQRSNTKTVADFVENLYGIQKIRSTLSEENSGQLNFHTGLVTYWNARTLDHENEEYHFAIDKKRRLNQERYYVLCGWIKNIENSNYFYVKKGNNSFCSLYNSAPIKINREIQLEIDKMVGKLASKHNIEIPSQYYLWQLAEKDPFRPLELSERNTMTYGSPKIHGAKKRNPINSTSGLSTISAPIVDTALLSKTYSTSTPIIDPTLLSEAYPTLEMHLEHYEENFNSLNEQQIQKEILPLQEKYVHSNTSNSQTIQATLPHSIQRRNTTRIRNLKRGTQENIENINLVNLPQKRKHVNDTQETLEAIFLEQGITWKPRAFTNFCISKNIHLADDPVVNDRLIYSWISR</sequence>
<organism evidence="1 2">
    <name type="scientific">Racocetra persica</name>
    <dbReference type="NCBI Taxonomy" id="160502"/>
    <lineage>
        <taxon>Eukaryota</taxon>
        <taxon>Fungi</taxon>
        <taxon>Fungi incertae sedis</taxon>
        <taxon>Mucoromycota</taxon>
        <taxon>Glomeromycotina</taxon>
        <taxon>Glomeromycetes</taxon>
        <taxon>Diversisporales</taxon>
        <taxon>Gigasporaceae</taxon>
        <taxon>Racocetra</taxon>
    </lineage>
</organism>